<keyword evidence="2" id="KW-1185">Reference proteome</keyword>
<proteinExistence type="predicted"/>
<sequence>MDHKQFQPTTGRVRHNFNLQYIQAHGPLLQQTKIFKENLSTREQSSLEIVVYPLPEIAYIRCQMGSNSSTCLPTMLSSDDLEEINRFHVAWCEENNVEKTDPRAIEVASALISWYSTSPAYRQRAKLDHPPELPNSQHIETLLERLRETR</sequence>
<accession>A0ABX2J706</accession>
<name>A0ABX2J706_9HYPH</name>
<gene>
    <name evidence="1" type="ORF">G6L72_15665</name>
</gene>
<organism evidence="1 2">
    <name type="scientific">Agrobacterium rubi</name>
    <dbReference type="NCBI Taxonomy" id="28099"/>
    <lineage>
        <taxon>Bacteria</taxon>
        <taxon>Pseudomonadati</taxon>
        <taxon>Pseudomonadota</taxon>
        <taxon>Alphaproteobacteria</taxon>
        <taxon>Hyphomicrobiales</taxon>
        <taxon>Rhizobiaceae</taxon>
        <taxon>Rhizobium/Agrobacterium group</taxon>
        <taxon>Agrobacterium</taxon>
    </lineage>
</organism>
<dbReference type="RefSeq" id="WP_141680793.1">
    <property type="nucleotide sequence ID" value="NZ_JAAMCN010000012.1"/>
</dbReference>
<dbReference type="EMBL" id="JAAMCP010000009">
    <property type="protein sequence ID" value="NTF38138.1"/>
    <property type="molecule type" value="Genomic_DNA"/>
</dbReference>
<protein>
    <submittedName>
        <fullName evidence="1">Uncharacterized protein</fullName>
    </submittedName>
</protein>
<evidence type="ECO:0000313" key="1">
    <source>
        <dbReference type="EMBL" id="NTF38138.1"/>
    </source>
</evidence>
<reference evidence="1 2" key="1">
    <citation type="journal article" date="2020" name="Science">
        <title>Unexpected conservation and global transmission of agrobacterial virulence plasmids.</title>
        <authorList>
            <person name="Weisberg A.J."/>
            <person name="Davis E.W. 2nd"/>
            <person name="Tabima J."/>
            <person name="Belcher M.S."/>
            <person name="Miller M."/>
            <person name="Kuo C.H."/>
            <person name="Loper J.E."/>
            <person name="Grunwald N.J."/>
            <person name="Putnam M.L."/>
            <person name="Chang J.H."/>
        </authorList>
    </citation>
    <scope>NUCLEOTIDE SEQUENCE [LARGE SCALE GENOMIC DNA]</scope>
    <source>
        <strain evidence="1 2">A19/93</strain>
    </source>
</reference>
<evidence type="ECO:0000313" key="2">
    <source>
        <dbReference type="Proteomes" id="UP000822331"/>
    </source>
</evidence>
<comment type="caution">
    <text evidence="1">The sequence shown here is derived from an EMBL/GenBank/DDBJ whole genome shotgun (WGS) entry which is preliminary data.</text>
</comment>
<dbReference type="Proteomes" id="UP000822331">
    <property type="component" value="Unassembled WGS sequence"/>
</dbReference>